<evidence type="ECO:0000256" key="2">
    <source>
        <dbReference type="ARBA" id="ARBA00022737"/>
    </source>
</evidence>
<dbReference type="InterPro" id="IPR051510">
    <property type="entry name" value="SKI8"/>
</dbReference>
<evidence type="ECO:0000313" key="6">
    <source>
        <dbReference type="Proteomes" id="UP000485058"/>
    </source>
</evidence>
<dbReference type="PROSITE" id="PS50294">
    <property type="entry name" value="WD_REPEATS_REGION"/>
    <property type="match status" value="2"/>
</dbReference>
<feature type="non-terminal residue" evidence="4">
    <location>
        <position position="1"/>
    </location>
</feature>
<dbReference type="Pfam" id="PF00400">
    <property type="entry name" value="WD40"/>
    <property type="match status" value="2"/>
</dbReference>
<keyword evidence="2" id="KW-0677">Repeat</keyword>
<dbReference type="Proteomes" id="UP000485058">
    <property type="component" value="Unassembled WGS sequence"/>
</dbReference>
<dbReference type="EMBL" id="BLLF01000121">
    <property type="protein sequence ID" value="GFH07876.1"/>
    <property type="molecule type" value="Genomic_DNA"/>
</dbReference>
<dbReference type="AlphaFoldDB" id="A0A699YLT9"/>
<dbReference type="Gene3D" id="2.130.10.10">
    <property type="entry name" value="YVTN repeat-like/Quinoprotein amine dehydrogenase"/>
    <property type="match status" value="1"/>
</dbReference>
<evidence type="ECO:0000313" key="4">
    <source>
        <dbReference type="EMBL" id="GFH07876.1"/>
    </source>
</evidence>
<dbReference type="SUPFAM" id="SSF50978">
    <property type="entry name" value="WD40 repeat-like"/>
    <property type="match status" value="1"/>
</dbReference>
<gene>
    <name evidence="4" type="ORF">HaLaN_02744</name>
    <name evidence="5" type="ORF">HaLaN_27920</name>
</gene>
<dbReference type="PANTHER" id="PTHR44090:SF1">
    <property type="entry name" value="SUPERKILLER COMPLEX PROTEIN 8"/>
    <property type="match status" value="1"/>
</dbReference>
<accession>A0A699YLT9</accession>
<dbReference type="InterPro" id="IPR036322">
    <property type="entry name" value="WD40_repeat_dom_sf"/>
</dbReference>
<sequence>MHLNLYDVDNLSLVESFSGHESWVLAVAAHPSGATFASGGSDSKVKLWDLGARACIQTLAEHSDQVWAVAFNQDGSRLASGADDKAVITYSYA</sequence>
<keyword evidence="1 3" id="KW-0853">WD repeat</keyword>
<dbReference type="SMART" id="SM00320">
    <property type="entry name" value="WD40"/>
    <property type="match status" value="2"/>
</dbReference>
<dbReference type="PROSITE" id="PS50082">
    <property type="entry name" value="WD_REPEATS_2"/>
    <property type="match status" value="2"/>
</dbReference>
<comment type="caution">
    <text evidence="4">The sequence shown here is derived from an EMBL/GenBank/DDBJ whole genome shotgun (WGS) entry which is preliminary data.</text>
</comment>
<feature type="repeat" description="WD" evidence="3">
    <location>
        <begin position="17"/>
        <end position="58"/>
    </location>
</feature>
<feature type="non-terminal residue" evidence="4">
    <location>
        <position position="93"/>
    </location>
</feature>
<dbReference type="EMBL" id="BLLF01004272">
    <property type="protein sequence ID" value="GFH29284.1"/>
    <property type="molecule type" value="Genomic_DNA"/>
</dbReference>
<dbReference type="InterPro" id="IPR001680">
    <property type="entry name" value="WD40_rpt"/>
</dbReference>
<proteinExistence type="predicted"/>
<keyword evidence="6" id="KW-1185">Reference proteome</keyword>
<evidence type="ECO:0000256" key="3">
    <source>
        <dbReference type="PROSITE-ProRule" id="PRU00221"/>
    </source>
</evidence>
<evidence type="ECO:0000256" key="1">
    <source>
        <dbReference type="ARBA" id="ARBA00022574"/>
    </source>
</evidence>
<feature type="repeat" description="WD" evidence="3">
    <location>
        <begin position="59"/>
        <end position="93"/>
    </location>
</feature>
<organism evidence="4 6">
    <name type="scientific">Haematococcus lacustris</name>
    <name type="common">Green alga</name>
    <name type="synonym">Haematococcus pluvialis</name>
    <dbReference type="NCBI Taxonomy" id="44745"/>
    <lineage>
        <taxon>Eukaryota</taxon>
        <taxon>Viridiplantae</taxon>
        <taxon>Chlorophyta</taxon>
        <taxon>core chlorophytes</taxon>
        <taxon>Chlorophyceae</taxon>
        <taxon>CS clade</taxon>
        <taxon>Chlamydomonadales</taxon>
        <taxon>Haematococcaceae</taxon>
        <taxon>Haematococcus</taxon>
    </lineage>
</organism>
<dbReference type="InterPro" id="IPR015943">
    <property type="entry name" value="WD40/YVTN_repeat-like_dom_sf"/>
</dbReference>
<protein>
    <submittedName>
        <fullName evidence="4">WD_REPEATS_REGION domain-containing protein</fullName>
    </submittedName>
</protein>
<dbReference type="GO" id="GO:0016593">
    <property type="term" value="C:Cdc73/Paf1 complex"/>
    <property type="evidence" value="ECO:0007669"/>
    <property type="project" value="TreeGrafter"/>
</dbReference>
<dbReference type="PANTHER" id="PTHR44090">
    <property type="entry name" value="WD REPEAT-CONTAINING PROTEIN 61"/>
    <property type="match status" value="1"/>
</dbReference>
<name>A0A699YLT9_HAELA</name>
<reference evidence="4 6" key="1">
    <citation type="submission" date="2020-02" db="EMBL/GenBank/DDBJ databases">
        <title>Draft genome sequence of Haematococcus lacustris strain NIES-144.</title>
        <authorList>
            <person name="Morimoto D."/>
            <person name="Nakagawa S."/>
            <person name="Yoshida T."/>
            <person name="Sawayama S."/>
        </authorList>
    </citation>
    <scope>NUCLEOTIDE SEQUENCE [LARGE SCALE GENOMIC DNA]</scope>
    <source>
        <strain evidence="4 6">NIES-144</strain>
    </source>
</reference>
<evidence type="ECO:0000313" key="5">
    <source>
        <dbReference type="EMBL" id="GFH29284.1"/>
    </source>
</evidence>